<sequence>MSNTTPDVTTTFMSGGEALNEQRRLGQSCDDCDASPGPHWALRRDRPAAQIRTPFPRSQWQQHLDHLTHNTQMIILRKQIRVSIRQRRGTRYQARAYLTCSGPTVGTPTIAQCPSTIDPSSIACWDSRPPRHRQPLRDRDPHRKEGRKFVGCAMIPPLIPPSPVRWPFSPIYWTRAKHSDPCPAQTPRSRVDRVQASHSSVGRLSVAPTRSRCALCALRV</sequence>
<dbReference type="EMBL" id="JAUIQD010000002">
    <property type="protein sequence ID" value="KAK3359792.1"/>
    <property type="molecule type" value="Genomic_DNA"/>
</dbReference>
<proteinExistence type="predicted"/>
<gene>
    <name evidence="1" type="ORF">B0T25DRAFT_109841</name>
</gene>
<reference evidence="1" key="1">
    <citation type="journal article" date="2023" name="Mol. Phylogenet. Evol.">
        <title>Genome-scale phylogeny and comparative genomics of the fungal order Sordariales.</title>
        <authorList>
            <person name="Hensen N."/>
            <person name="Bonometti L."/>
            <person name="Westerberg I."/>
            <person name="Brannstrom I.O."/>
            <person name="Guillou S."/>
            <person name="Cros-Aarteil S."/>
            <person name="Calhoun S."/>
            <person name="Haridas S."/>
            <person name="Kuo A."/>
            <person name="Mondo S."/>
            <person name="Pangilinan J."/>
            <person name="Riley R."/>
            <person name="LaButti K."/>
            <person name="Andreopoulos B."/>
            <person name="Lipzen A."/>
            <person name="Chen C."/>
            <person name="Yan M."/>
            <person name="Daum C."/>
            <person name="Ng V."/>
            <person name="Clum A."/>
            <person name="Steindorff A."/>
            <person name="Ohm R.A."/>
            <person name="Martin F."/>
            <person name="Silar P."/>
            <person name="Natvig D.O."/>
            <person name="Lalanne C."/>
            <person name="Gautier V."/>
            <person name="Ament-Velasquez S.L."/>
            <person name="Kruys A."/>
            <person name="Hutchinson M.I."/>
            <person name="Powell A.J."/>
            <person name="Barry K."/>
            <person name="Miller A.N."/>
            <person name="Grigoriev I.V."/>
            <person name="Debuchy R."/>
            <person name="Gladieux P."/>
            <person name="Hiltunen Thoren M."/>
            <person name="Johannesson H."/>
        </authorList>
    </citation>
    <scope>NUCLEOTIDE SEQUENCE</scope>
    <source>
        <strain evidence="1">CBS 955.72</strain>
    </source>
</reference>
<name>A0AAJ0HR88_9PEZI</name>
<evidence type="ECO:0000313" key="1">
    <source>
        <dbReference type="EMBL" id="KAK3359792.1"/>
    </source>
</evidence>
<comment type="caution">
    <text evidence="1">The sequence shown here is derived from an EMBL/GenBank/DDBJ whole genome shotgun (WGS) entry which is preliminary data.</text>
</comment>
<accession>A0AAJ0HR88</accession>
<dbReference type="Proteomes" id="UP001275084">
    <property type="component" value="Unassembled WGS sequence"/>
</dbReference>
<reference evidence="1" key="2">
    <citation type="submission" date="2023-06" db="EMBL/GenBank/DDBJ databases">
        <authorList>
            <consortium name="Lawrence Berkeley National Laboratory"/>
            <person name="Haridas S."/>
            <person name="Hensen N."/>
            <person name="Bonometti L."/>
            <person name="Westerberg I."/>
            <person name="Brannstrom I.O."/>
            <person name="Guillou S."/>
            <person name="Cros-Aarteil S."/>
            <person name="Calhoun S."/>
            <person name="Kuo A."/>
            <person name="Mondo S."/>
            <person name="Pangilinan J."/>
            <person name="Riley R."/>
            <person name="Labutti K."/>
            <person name="Andreopoulos B."/>
            <person name="Lipzen A."/>
            <person name="Chen C."/>
            <person name="Yanf M."/>
            <person name="Daum C."/>
            <person name="Ng V."/>
            <person name="Clum A."/>
            <person name="Steindorff A."/>
            <person name="Ohm R."/>
            <person name="Martin F."/>
            <person name="Silar P."/>
            <person name="Natvig D."/>
            <person name="Lalanne C."/>
            <person name="Gautier V."/>
            <person name="Ament-Velasquez S.L."/>
            <person name="Kruys A."/>
            <person name="Hutchinson M.I."/>
            <person name="Powell A.J."/>
            <person name="Barry K."/>
            <person name="Miller A.N."/>
            <person name="Grigoriev I.V."/>
            <person name="Debuchy R."/>
            <person name="Gladieux P."/>
            <person name="Thoren M.H."/>
            <person name="Johannesson H."/>
        </authorList>
    </citation>
    <scope>NUCLEOTIDE SEQUENCE</scope>
    <source>
        <strain evidence="1">CBS 955.72</strain>
    </source>
</reference>
<keyword evidence="2" id="KW-1185">Reference proteome</keyword>
<protein>
    <submittedName>
        <fullName evidence="1">Uncharacterized protein</fullName>
    </submittedName>
</protein>
<organism evidence="1 2">
    <name type="scientific">Lasiosphaeria hispida</name>
    <dbReference type="NCBI Taxonomy" id="260671"/>
    <lineage>
        <taxon>Eukaryota</taxon>
        <taxon>Fungi</taxon>
        <taxon>Dikarya</taxon>
        <taxon>Ascomycota</taxon>
        <taxon>Pezizomycotina</taxon>
        <taxon>Sordariomycetes</taxon>
        <taxon>Sordariomycetidae</taxon>
        <taxon>Sordariales</taxon>
        <taxon>Lasiosphaeriaceae</taxon>
        <taxon>Lasiosphaeria</taxon>
    </lineage>
</organism>
<evidence type="ECO:0000313" key="2">
    <source>
        <dbReference type="Proteomes" id="UP001275084"/>
    </source>
</evidence>
<dbReference type="AlphaFoldDB" id="A0AAJ0HR88"/>